<evidence type="ECO:0008006" key="6">
    <source>
        <dbReference type="Google" id="ProtNLM"/>
    </source>
</evidence>
<comment type="caution">
    <text evidence="5">The sequence shown here is derived from an EMBL/GenBank/DDBJ whole genome shotgun (WGS) entry which is preliminary data.</text>
</comment>
<comment type="similarity">
    <text evidence="1">Belongs to the Gfo/Idh/MocA family.</text>
</comment>
<reference evidence="5" key="1">
    <citation type="journal article" date="2015" name="Nature">
        <title>Complex archaea that bridge the gap between prokaryotes and eukaryotes.</title>
        <authorList>
            <person name="Spang A."/>
            <person name="Saw J.H."/>
            <person name="Jorgensen S.L."/>
            <person name="Zaremba-Niedzwiedzka K."/>
            <person name="Martijn J."/>
            <person name="Lind A.E."/>
            <person name="van Eijk R."/>
            <person name="Schleper C."/>
            <person name="Guy L."/>
            <person name="Ettema T.J."/>
        </authorList>
    </citation>
    <scope>NUCLEOTIDE SEQUENCE</scope>
</reference>
<dbReference type="GO" id="GO:0000166">
    <property type="term" value="F:nucleotide binding"/>
    <property type="evidence" value="ECO:0007669"/>
    <property type="project" value="InterPro"/>
</dbReference>
<dbReference type="SUPFAM" id="SSF51735">
    <property type="entry name" value="NAD(P)-binding Rossmann-fold domains"/>
    <property type="match status" value="1"/>
</dbReference>
<organism evidence="5">
    <name type="scientific">marine sediment metagenome</name>
    <dbReference type="NCBI Taxonomy" id="412755"/>
    <lineage>
        <taxon>unclassified sequences</taxon>
        <taxon>metagenomes</taxon>
        <taxon>ecological metagenomes</taxon>
    </lineage>
</organism>
<dbReference type="EMBL" id="LAZR01063678">
    <property type="protein sequence ID" value="KKK59031.1"/>
    <property type="molecule type" value="Genomic_DNA"/>
</dbReference>
<dbReference type="SUPFAM" id="SSF55347">
    <property type="entry name" value="Glyceraldehyde-3-phosphate dehydrogenase-like, C-terminal domain"/>
    <property type="match status" value="1"/>
</dbReference>
<dbReference type="InterPro" id="IPR036291">
    <property type="entry name" value="NAD(P)-bd_dom_sf"/>
</dbReference>
<sequence length="248" mass="27169">MNKTVHWGILGCARIAATALIPGIKGSANGEVLSVASRNVEKAKEYARKFDIPRAYGSYEELLDDAEIQAVCVPLPNGLHKEWTIKAAEKGKHVLCEKPIACCAADAQAMNDSCRQHGVLLMEAFAQRFHPQYQRAQEMIQEGRIGKILRITASMSRSVYPADDIRMNPSLGGGALMDLGCYCINTARHLVGSEPVSVFATQEIGQSGVDERTTGTLYFPGGELLQFDTNLYLDEKHFVQGCTVYGEK</sequence>
<feature type="non-terminal residue" evidence="5">
    <location>
        <position position="248"/>
    </location>
</feature>
<dbReference type="InterPro" id="IPR050984">
    <property type="entry name" value="Gfo/Idh/MocA_domain"/>
</dbReference>
<dbReference type="InterPro" id="IPR055170">
    <property type="entry name" value="GFO_IDH_MocA-like_dom"/>
</dbReference>
<evidence type="ECO:0000313" key="5">
    <source>
        <dbReference type="EMBL" id="KKK59031.1"/>
    </source>
</evidence>
<feature type="domain" description="GFO/IDH/MocA-like oxidoreductase" evidence="4">
    <location>
        <begin position="133"/>
        <end position="248"/>
    </location>
</feature>
<dbReference type="AlphaFoldDB" id="A0A0F8ZG96"/>
<evidence type="ECO:0000256" key="2">
    <source>
        <dbReference type="ARBA" id="ARBA00023002"/>
    </source>
</evidence>
<dbReference type="PANTHER" id="PTHR22604:SF105">
    <property type="entry name" value="TRANS-1,2-DIHYDROBENZENE-1,2-DIOL DEHYDROGENASE"/>
    <property type="match status" value="1"/>
</dbReference>
<feature type="domain" description="Gfo/Idh/MocA-like oxidoreductase N-terminal" evidence="3">
    <location>
        <begin position="6"/>
        <end position="124"/>
    </location>
</feature>
<accession>A0A0F8ZG96</accession>
<dbReference type="GO" id="GO:0016491">
    <property type="term" value="F:oxidoreductase activity"/>
    <property type="evidence" value="ECO:0007669"/>
    <property type="project" value="UniProtKB-KW"/>
</dbReference>
<keyword evidence="2" id="KW-0560">Oxidoreductase</keyword>
<evidence type="ECO:0000259" key="3">
    <source>
        <dbReference type="Pfam" id="PF01408"/>
    </source>
</evidence>
<protein>
    <recommendedName>
        <fullName evidence="6">Gfo/Idh/MocA-like oxidoreductase N-terminal domain-containing protein</fullName>
    </recommendedName>
</protein>
<evidence type="ECO:0000259" key="4">
    <source>
        <dbReference type="Pfam" id="PF22725"/>
    </source>
</evidence>
<dbReference type="PANTHER" id="PTHR22604">
    <property type="entry name" value="OXIDOREDUCTASES"/>
    <property type="match status" value="1"/>
</dbReference>
<dbReference type="Pfam" id="PF22725">
    <property type="entry name" value="GFO_IDH_MocA_C3"/>
    <property type="match status" value="1"/>
</dbReference>
<dbReference type="Pfam" id="PF01408">
    <property type="entry name" value="GFO_IDH_MocA"/>
    <property type="match status" value="1"/>
</dbReference>
<dbReference type="Gene3D" id="3.30.360.10">
    <property type="entry name" value="Dihydrodipicolinate Reductase, domain 2"/>
    <property type="match status" value="1"/>
</dbReference>
<name>A0A0F8ZG96_9ZZZZ</name>
<dbReference type="InterPro" id="IPR000683">
    <property type="entry name" value="Gfo/Idh/MocA-like_OxRdtase_N"/>
</dbReference>
<evidence type="ECO:0000256" key="1">
    <source>
        <dbReference type="ARBA" id="ARBA00010928"/>
    </source>
</evidence>
<proteinExistence type="inferred from homology"/>
<dbReference type="Gene3D" id="3.40.50.720">
    <property type="entry name" value="NAD(P)-binding Rossmann-like Domain"/>
    <property type="match status" value="1"/>
</dbReference>
<gene>
    <name evidence="5" type="ORF">LCGC14_3038440</name>
</gene>